<feature type="active site" description="Proton donor/acceptor" evidence="7">
    <location>
        <position position="437"/>
    </location>
</feature>
<comment type="similarity">
    <text evidence="2 7">Belongs to the peptidase M14 family.</text>
</comment>
<dbReference type="Pfam" id="PF00246">
    <property type="entry name" value="Peptidase_M14"/>
    <property type="match status" value="1"/>
</dbReference>
<feature type="signal peptide" evidence="8">
    <location>
        <begin position="1"/>
        <end position="34"/>
    </location>
</feature>
<dbReference type="GO" id="GO:0004181">
    <property type="term" value="F:metallocarboxypeptidase activity"/>
    <property type="evidence" value="ECO:0007669"/>
    <property type="project" value="InterPro"/>
</dbReference>
<dbReference type="Gene3D" id="2.60.120.380">
    <property type="match status" value="1"/>
</dbReference>
<evidence type="ECO:0000256" key="6">
    <source>
        <dbReference type="ARBA" id="ARBA00023049"/>
    </source>
</evidence>
<dbReference type="InterPro" id="IPR007280">
    <property type="entry name" value="Peptidase_C_arc/bac"/>
</dbReference>
<dbReference type="PANTHER" id="PTHR11705">
    <property type="entry name" value="PROTEASE FAMILY M14 CARBOXYPEPTIDASE A,B"/>
    <property type="match status" value="1"/>
</dbReference>
<evidence type="ECO:0000256" key="1">
    <source>
        <dbReference type="ARBA" id="ARBA00001947"/>
    </source>
</evidence>
<keyword evidence="4" id="KW-0378">Hydrolase</keyword>
<keyword evidence="8" id="KW-0732">Signal</keyword>
<dbReference type="GO" id="GO:0005615">
    <property type="term" value="C:extracellular space"/>
    <property type="evidence" value="ECO:0007669"/>
    <property type="project" value="TreeGrafter"/>
</dbReference>
<dbReference type="Proteomes" id="UP000502035">
    <property type="component" value="Chromosome"/>
</dbReference>
<evidence type="ECO:0000259" key="9">
    <source>
        <dbReference type="PROSITE" id="PS52035"/>
    </source>
</evidence>
<evidence type="ECO:0000256" key="8">
    <source>
        <dbReference type="SAM" id="SignalP"/>
    </source>
</evidence>
<dbReference type="GO" id="GO:0008270">
    <property type="term" value="F:zinc ion binding"/>
    <property type="evidence" value="ECO:0007669"/>
    <property type="project" value="InterPro"/>
</dbReference>
<dbReference type="PANTHER" id="PTHR11705:SF143">
    <property type="entry name" value="SLL0236 PROTEIN"/>
    <property type="match status" value="1"/>
</dbReference>
<dbReference type="Pfam" id="PF04151">
    <property type="entry name" value="PPC"/>
    <property type="match status" value="1"/>
</dbReference>
<evidence type="ECO:0000256" key="3">
    <source>
        <dbReference type="ARBA" id="ARBA00022670"/>
    </source>
</evidence>
<proteinExistence type="inferred from homology"/>
<keyword evidence="10" id="KW-0121">Carboxypeptidase</keyword>
<dbReference type="SMART" id="SM00631">
    <property type="entry name" value="Zn_pept"/>
    <property type="match status" value="1"/>
</dbReference>
<dbReference type="EMBL" id="CP049866">
    <property type="protein sequence ID" value="QIK75152.1"/>
    <property type="molecule type" value="Genomic_DNA"/>
</dbReference>
<evidence type="ECO:0000256" key="7">
    <source>
        <dbReference type="PROSITE-ProRule" id="PRU01379"/>
    </source>
</evidence>
<sequence>MRLRSSRGRPAAAAALVALALTAAAFTVPSSAQGVPVLTDVFAPQLVTVDTPDRDAKTRLQALGLDLTEHAGHDYIEVVLHTAADREALRAAGFTYDVRIPDLLRREAEINRLDDLFAATTLRTSLPSGRDAYRSLADYNAEMKAMAEANPGLVKLLTLPEKTLDGRTVHGVEIAKNVAARDGRPTFAMFGVHHAREWPSGEHAMEFAVDLVKGARAGDPRISGLLERGRMVVVPVVNPDGFHLSFTDGQLVDLREIDGGGTATILGTPGNAYKRKNCRVVDGQDTPDGTCAAFSATSPGGFLIGTDLNRNYGGLWGGPGASDLFADPTYRGAEPFSEPETRNVRDLISTRQVTMMISNHTFSNLVLRPNGVNPTTIGHDGLPVGDAPDEEAMKVLGAEMTANNGYANIHGWELYDTTGTTEDWSYNATGGYGYTFEIGPNEFHPPFAQVVDEYVGAGAYAGKGNREAYLVAFENAVDRSSHAVISGKAPAGATLRLRKEFSTPTWSPENDFTDSLETSMVTSGKTFTWDINQSTRPVVQSRLIKLLEEEPTRSETFTGTPPPGGSVDHEFVVTEADQEILQVDLDWPTPDDLDLEVYRKNADGSLTAVGSSGNFVGDKEKATINAPTPGTYVLRVINFASVTPTYTLTAALYNATEQQTAPLVEAWTLTCEVDGQVRQTVPVVIDRGQHLSVDLRACSRR</sequence>
<gene>
    <name evidence="10" type="ORF">G7071_06650</name>
</gene>
<dbReference type="GO" id="GO:0006508">
    <property type="term" value="P:proteolysis"/>
    <property type="evidence" value="ECO:0007669"/>
    <property type="project" value="UniProtKB-KW"/>
</dbReference>
<name>A0A6G7YEA3_9ACTN</name>
<evidence type="ECO:0000313" key="11">
    <source>
        <dbReference type="Proteomes" id="UP000502035"/>
    </source>
</evidence>
<dbReference type="PROSITE" id="PS52035">
    <property type="entry name" value="PEPTIDASE_M14"/>
    <property type="match status" value="1"/>
</dbReference>
<feature type="chain" id="PRO_5026199214" evidence="8">
    <location>
        <begin position="35"/>
        <end position="701"/>
    </location>
</feature>
<dbReference type="RefSeq" id="WP_166316465.1">
    <property type="nucleotide sequence ID" value="NZ_CP049866.1"/>
</dbReference>
<dbReference type="AlphaFoldDB" id="A0A6G7YEA3"/>
<dbReference type="Gene3D" id="3.40.630.10">
    <property type="entry name" value="Zn peptidases"/>
    <property type="match status" value="1"/>
</dbReference>
<keyword evidence="5" id="KW-0862">Zinc</keyword>
<keyword evidence="6" id="KW-0482">Metalloprotease</keyword>
<dbReference type="SUPFAM" id="SSF53187">
    <property type="entry name" value="Zn-dependent exopeptidases"/>
    <property type="match status" value="1"/>
</dbReference>
<dbReference type="CDD" id="cd03859">
    <property type="entry name" value="M14_CPT"/>
    <property type="match status" value="1"/>
</dbReference>
<accession>A0A6G7YEA3</accession>
<organism evidence="10 11">
    <name type="scientific">Nocardioides piscis</name>
    <dbReference type="NCBI Taxonomy" id="2714938"/>
    <lineage>
        <taxon>Bacteria</taxon>
        <taxon>Bacillati</taxon>
        <taxon>Actinomycetota</taxon>
        <taxon>Actinomycetes</taxon>
        <taxon>Propionibacteriales</taxon>
        <taxon>Nocardioidaceae</taxon>
        <taxon>Nocardioides</taxon>
    </lineage>
</organism>
<keyword evidence="3" id="KW-0645">Protease</keyword>
<evidence type="ECO:0000256" key="2">
    <source>
        <dbReference type="ARBA" id="ARBA00005988"/>
    </source>
</evidence>
<protein>
    <submittedName>
        <fullName evidence="10">Carboxypeptidase</fullName>
    </submittedName>
</protein>
<reference evidence="10 11" key="1">
    <citation type="submission" date="2020-03" db="EMBL/GenBank/DDBJ databases">
        <title>Nocardioides sp. nov., isolated from fish.</title>
        <authorList>
            <person name="Hyun D.-W."/>
            <person name="Bae J.-W."/>
        </authorList>
    </citation>
    <scope>NUCLEOTIDE SEQUENCE [LARGE SCALE GENOMIC DNA]</scope>
    <source>
        <strain evidence="10 11">HDW12A</strain>
    </source>
</reference>
<dbReference type="InterPro" id="IPR033810">
    <property type="entry name" value="Carboxypeptidase_T"/>
</dbReference>
<dbReference type="InterPro" id="IPR000834">
    <property type="entry name" value="Peptidase_M14"/>
</dbReference>
<evidence type="ECO:0000256" key="5">
    <source>
        <dbReference type="ARBA" id="ARBA00022833"/>
    </source>
</evidence>
<keyword evidence="11" id="KW-1185">Reference proteome</keyword>
<feature type="domain" description="Peptidase M14" evidence="9">
    <location>
        <begin position="132"/>
        <end position="468"/>
    </location>
</feature>
<evidence type="ECO:0000256" key="4">
    <source>
        <dbReference type="ARBA" id="ARBA00022801"/>
    </source>
</evidence>
<comment type="cofactor">
    <cofactor evidence="1">
        <name>Zn(2+)</name>
        <dbReference type="ChEBI" id="CHEBI:29105"/>
    </cofactor>
</comment>
<evidence type="ECO:0000313" key="10">
    <source>
        <dbReference type="EMBL" id="QIK75152.1"/>
    </source>
</evidence>
<dbReference type="KEGG" id="npi:G7071_06650"/>